<dbReference type="GeneID" id="60369918"/>
<dbReference type="AlphaFoldDB" id="A0A015U397"/>
<dbReference type="Pfam" id="PF13201">
    <property type="entry name" value="PCMD"/>
    <property type="match status" value="1"/>
</dbReference>
<dbReference type="InterPro" id="IPR038653">
    <property type="entry name" value="Put_CMD_sf"/>
</dbReference>
<dbReference type="PATRIC" id="fig|1339316.3.peg.3917"/>
<organism evidence="2 3">
    <name type="scientific">Bacteroides fragilis str. 3998T(B)3</name>
    <dbReference type="NCBI Taxonomy" id="1339316"/>
    <lineage>
        <taxon>Bacteria</taxon>
        <taxon>Pseudomonadati</taxon>
        <taxon>Bacteroidota</taxon>
        <taxon>Bacteroidia</taxon>
        <taxon>Bacteroidales</taxon>
        <taxon>Bacteroidaceae</taxon>
        <taxon>Bacteroides</taxon>
    </lineage>
</organism>
<dbReference type="GO" id="GO:0045493">
    <property type="term" value="P:xylan catabolic process"/>
    <property type="evidence" value="ECO:0007669"/>
    <property type="project" value="UniProtKB-KW"/>
</dbReference>
<evidence type="ECO:0000259" key="1">
    <source>
        <dbReference type="Pfam" id="PF13201"/>
    </source>
</evidence>
<dbReference type="GO" id="GO:0016798">
    <property type="term" value="F:hydrolase activity, acting on glycosyl bonds"/>
    <property type="evidence" value="ECO:0007669"/>
    <property type="project" value="UniProtKB-KW"/>
</dbReference>
<dbReference type="InterPro" id="IPR027840">
    <property type="entry name" value="DUF4493"/>
</dbReference>
<protein>
    <submittedName>
        <fullName evidence="2">Glycoside hydrolase xylanase family protein</fullName>
    </submittedName>
</protein>
<dbReference type="SMR" id="A0A015U397"/>
<dbReference type="Proteomes" id="UP000020773">
    <property type="component" value="Unassembled WGS sequence"/>
</dbReference>
<comment type="caution">
    <text evidence="2">The sequence shown here is derived from an EMBL/GenBank/DDBJ whole genome shotgun (WGS) entry which is preliminary data.</text>
</comment>
<keyword evidence="2" id="KW-0624">Polysaccharide degradation</keyword>
<dbReference type="EMBL" id="JGDB01000256">
    <property type="protein sequence ID" value="EXY89257.1"/>
    <property type="molecule type" value="Genomic_DNA"/>
</dbReference>
<dbReference type="Pfam" id="PF14900">
    <property type="entry name" value="DUF4493"/>
    <property type="match status" value="1"/>
</dbReference>
<keyword evidence="2" id="KW-0858">Xylan degradation</keyword>
<accession>A0A015U397</accession>
<dbReference type="PROSITE" id="PS51257">
    <property type="entry name" value="PROKAR_LIPOPROTEIN"/>
    <property type="match status" value="1"/>
</dbReference>
<evidence type="ECO:0000313" key="2">
    <source>
        <dbReference type="EMBL" id="EXY89257.1"/>
    </source>
</evidence>
<keyword evidence="2" id="KW-0326">Glycosidase</keyword>
<dbReference type="InterPro" id="IPR025112">
    <property type="entry name" value="PCMD"/>
</dbReference>
<reference evidence="2 3" key="1">
    <citation type="submission" date="2014-02" db="EMBL/GenBank/DDBJ databases">
        <authorList>
            <person name="Sears C."/>
            <person name="Carroll K."/>
            <person name="Sack B.R."/>
            <person name="Qadri F."/>
            <person name="Myers L.L."/>
            <person name="Chung G.-T."/>
            <person name="Escheverria P."/>
            <person name="Fraser C.M."/>
            <person name="Sadzewicz L."/>
            <person name="Shefchek K.A."/>
            <person name="Tallon L."/>
            <person name="Das S.P."/>
            <person name="Daugherty S."/>
            <person name="Mongodin E.F."/>
        </authorList>
    </citation>
    <scope>NUCLEOTIDE SEQUENCE [LARGE SCALE GENOMIC DNA]</scope>
    <source>
        <strain evidence="3">3998T(B)3</strain>
    </source>
</reference>
<dbReference type="RefSeq" id="WP_005790466.1">
    <property type="nucleotide sequence ID" value="NZ_JGDB01000256.1"/>
</dbReference>
<keyword evidence="2" id="KW-0119">Carbohydrate metabolism</keyword>
<dbReference type="Gene3D" id="2.60.120.890">
    <property type="entry name" value="BT2081, beta-jelly-roll domain"/>
    <property type="match status" value="1"/>
</dbReference>
<gene>
    <name evidence="2" type="ORF">M125_4136</name>
</gene>
<sequence length="596" mass="65465">MKRYIYLFVSVFTLVMASCQQEETSNGKTGFLQFSVEKNTSTILVPATRAEELPIALQVVDRAGTVVKETDDWHNWTSTPLELPLGSYTINAFSKGVDVGTAGFDEPYYWGQSEVTVVPKVNQSVNIECRLANVKVTVNYSADVKKYFSKLNCSVGNSSGKLVFGKDETRSGYFAVDKLNISLALTNTDGRSFVFESEPITDVKERQHYRINYTMKANGAIGGVSVTLDPSTKEYNVNIAIPKESNPSVNVWSDFADVTLPLPDGVVTKECKYRISGTEDWNTVSNVEQADGKLVATITGLIPGTEYDFCFAINGVNGKITTATTELQKQLENGSFDEWNQNGKTWFPGTAAEASAKNSYWDTGNVGAATMSKNPSIGESNDVHTVGGKSAKLSSQFVGMFGIGKFAAGNIYIGRYMETYTSPMGARIRFGREFTSRPTQLKGWYKYTRGTSIDRGDHNVEELKNSGGDKCAIYIALTDNEGLVDDNGVKTAYEVNNNKEGSPTRYTVDLSEANKDVIAYGSITDEESKGSFDESGNVVWKQFTIDLKYRDLTRKPKYIIVVASASKYGDFFTGSESSVMLIDDFELVYGTPVTAN</sequence>
<proteinExistence type="predicted"/>
<feature type="domain" description="Putative carbohydrate metabolism" evidence="1">
    <location>
        <begin position="335"/>
        <end position="588"/>
    </location>
</feature>
<keyword evidence="2" id="KW-0378">Hydrolase</keyword>
<evidence type="ECO:0000313" key="3">
    <source>
        <dbReference type="Proteomes" id="UP000020773"/>
    </source>
</evidence>
<name>A0A015U397_BACFG</name>